<dbReference type="EMBL" id="UAQE01000007">
    <property type="protein sequence ID" value="SPU40652.1"/>
    <property type="molecule type" value="Genomic_DNA"/>
</dbReference>
<dbReference type="Proteomes" id="UP000251431">
    <property type="component" value="Unassembled WGS sequence"/>
</dbReference>
<evidence type="ECO:0000313" key="1">
    <source>
        <dbReference type="EMBL" id="SPU40652.1"/>
    </source>
</evidence>
<name>A0A2X1AJ57_9BACI</name>
<sequence>MKIVQLIGTRDKSDFALYLAHALTAVKKRVLVLDTTTNEIYRHGYTRLTQDKYIYELQQIDILCGVKDWADVEAKLLQVDEKPDDYDCIILDTDNIQSILADWPKPASTLYLSDSERMNIIRDVPLLHRFLDNRFFEEYNLTELRQVHFESSYKLPSDYVLLLMNNRIEFSEESVIIDFDDLAPLLKGKMQHDQVIPYRRLSKEYKELLNGITCELFEDLDLRYVGKAAKTKNSWFSLRSKKEKEEIIGNL</sequence>
<dbReference type="RefSeq" id="WP_112118907.1">
    <property type="nucleotide sequence ID" value="NZ_UAQE01000007.1"/>
</dbReference>
<accession>A0A2X1AJ57</accession>
<dbReference type="AlphaFoldDB" id="A0A2X1AJ57"/>
<organism evidence="1 2">
    <name type="scientific">Lysinibacillus capsici</name>
    <dbReference type="NCBI Taxonomy" id="2115968"/>
    <lineage>
        <taxon>Bacteria</taxon>
        <taxon>Bacillati</taxon>
        <taxon>Bacillota</taxon>
        <taxon>Bacilli</taxon>
        <taxon>Bacillales</taxon>
        <taxon>Bacillaceae</taxon>
        <taxon>Lysinibacillus</taxon>
    </lineage>
</organism>
<reference evidence="1 2" key="1">
    <citation type="submission" date="2018-06" db="EMBL/GenBank/DDBJ databases">
        <authorList>
            <consortium name="Pathogen Informatics"/>
            <person name="Doyle S."/>
        </authorList>
    </citation>
    <scope>NUCLEOTIDE SEQUENCE [LARGE SCALE GENOMIC DNA]</scope>
    <source>
        <strain evidence="1 2">NCTC7582</strain>
    </source>
</reference>
<protein>
    <submittedName>
        <fullName evidence="1">Uncharacterized protein</fullName>
    </submittedName>
</protein>
<gene>
    <name evidence="1" type="ORF">NCTC7582_05196</name>
</gene>
<evidence type="ECO:0000313" key="2">
    <source>
        <dbReference type="Proteomes" id="UP000251431"/>
    </source>
</evidence>
<proteinExistence type="predicted"/>